<sequence>MSALKISALEDDTPVKVTLDLPAGVHRDLVDYGKAISAANGGKAVEPGKLIPEMLRRFMASDRGFVRGRKRGGPA</sequence>
<reference evidence="1 2" key="1">
    <citation type="submission" date="2018-04" db="EMBL/GenBank/DDBJ databases">
        <title>The genome sequence of Caulobacter sp. 736.</title>
        <authorList>
            <person name="Gao J."/>
            <person name="Sun J."/>
        </authorList>
    </citation>
    <scope>NUCLEOTIDE SEQUENCE [LARGE SCALE GENOMIC DNA]</scope>
    <source>
        <strain evidence="1 2">736</strain>
    </source>
</reference>
<dbReference type="AlphaFoldDB" id="A0A2T9J7K4"/>
<comment type="caution">
    <text evidence="1">The sequence shown here is derived from an EMBL/GenBank/DDBJ whole genome shotgun (WGS) entry which is preliminary data.</text>
</comment>
<dbReference type="Proteomes" id="UP000244913">
    <property type="component" value="Unassembled WGS sequence"/>
</dbReference>
<dbReference type="RefSeq" id="WP_116568687.1">
    <property type="nucleotide sequence ID" value="NZ_QDKP01000049.1"/>
</dbReference>
<gene>
    <name evidence="1" type="ORF">DDF65_16235</name>
</gene>
<dbReference type="InterPro" id="IPR018733">
    <property type="entry name" value="DUF2274"/>
</dbReference>
<accession>A0A2T9J7K4</accession>
<evidence type="ECO:0000313" key="1">
    <source>
        <dbReference type="EMBL" id="PVM77479.1"/>
    </source>
</evidence>
<evidence type="ECO:0000313" key="2">
    <source>
        <dbReference type="Proteomes" id="UP000244913"/>
    </source>
</evidence>
<proteinExistence type="predicted"/>
<dbReference type="EMBL" id="QDKP01000049">
    <property type="protein sequence ID" value="PVM77479.1"/>
    <property type="molecule type" value="Genomic_DNA"/>
</dbReference>
<keyword evidence="2" id="KW-1185">Reference proteome</keyword>
<dbReference type="Pfam" id="PF10038">
    <property type="entry name" value="DUF2274"/>
    <property type="match status" value="1"/>
</dbReference>
<name>A0A2T9J7K4_9CAUL</name>
<protein>
    <submittedName>
        <fullName evidence="1">DUF2274 domain-containing protein</fullName>
    </submittedName>
</protein>
<organism evidence="1 2">
    <name type="scientific">Caulobacter radicis</name>
    <dbReference type="NCBI Taxonomy" id="2172650"/>
    <lineage>
        <taxon>Bacteria</taxon>
        <taxon>Pseudomonadati</taxon>
        <taxon>Pseudomonadota</taxon>
        <taxon>Alphaproteobacteria</taxon>
        <taxon>Caulobacterales</taxon>
        <taxon>Caulobacteraceae</taxon>
        <taxon>Caulobacter</taxon>
    </lineage>
</organism>